<sequence length="248" mass="28319">MNEKKVQSRKRNQNQTQKKSRDRQAQPRNTFGNQHRSQFQAAFQIFCRRWLTVCIAALILSGTANLLRESRLQQEVAAKIVRFHVRANSDCASDQQIKLQVRDAVAEELQTILHGAETKAETEEILRENEPSIRAAALQTLRAGGSTDDITVTYGKASFEEKETGNYILPAGTYDALQINIGRAKGHNWWCMLYPSICFSDALRPVNEDGESAEKVEKSRIPLQNLLSDAAYREILKSDRISFRFFWR</sequence>
<dbReference type="RefSeq" id="WP_055226236.1">
    <property type="nucleotide sequence ID" value="NZ_CYYV01000002.1"/>
</dbReference>
<reference evidence="3 4" key="1">
    <citation type="submission" date="2015-09" db="EMBL/GenBank/DDBJ databases">
        <authorList>
            <consortium name="Pathogen Informatics"/>
        </authorList>
    </citation>
    <scope>NUCLEOTIDE SEQUENCE [LARGE SCALE GENOMIC DNA]</scope>
    <source>
        <strain evidence="3 4">2789STDY5608849</strain>
    </source>
</reference>
<protein>
    <submittedName>
        <fullName evidence="3">Stage II sporulation protein R</fullName>
    </submittedName>
</protein>
<dbReference type="Pfam" id="PF09551">
    <property type="entry name" value="Spore_II_R"/>
    <property type="match status" value="1"/>
</dbReference>
<name>A0A173YHI7_9FIRM</name>
<dbReference type="EMBL" id="CYYV01000002">
    <property type="protein sequence ID" value="CUN63229.1"/>
    <property type="molecule type" value="Genomic_DNA"/>
</dbReference>
<keyword evidence="2" id="KW-0812">Transmembrane</keyword>
<evidence type="ECO:0000256" key="2">
    <source>
        <dbReference type="SAM" id="Phobius"/>
    </source>
</evidence>
<dbReference type="NCBIfam" id="TIGR02837">
    <property type="entry name" value="spore_II_R"/>
    <property type="match status" value="1"/>
</dbReference>
<evidence type="ECO:0000313" key="4">
    <source>
        <dbReference type="Proteomes" id="UP000095706"/>
    </source>
</evidence>
<gene>
    <name evidence="3" type="ORF">ERS852406_00466</name>
</gene>
<feature type="region of interest" description="Disordered" evidence="1">
    <location>
        <begin position="1"/>
        <end position="33"/>
    </location>
</feature>
<dbReference type="InterPro" id="IPR014202">
    <property type="entry name" value="Spore_II_R"/>
</dbReference>
<dbReference type="Proteomes" id="UP000095706">
    <property type="component" value="Unassembled WGS sequence"/>
</dbReference>
<keyword evidence="2" id="KW-1133">Transmembrane helix</keyword>
<evidence type="ECO:0000313" key="3">
    <source>
        <dbReference type="EMBL" id="CUN63229.1"/>
    </source>
</evidence>
<evidence type="ECO:0000256" key="1">
    <source>
        <dbReference type="SAM" id="MobiDB-lite"/>
    </source>
</evidence>
<proteinExistence type="predicted"/>
<keyword evidence="2" id="KW-0472">Membrane</keyword>
<dbReference type="AlphaFoldDB" id="A0A173YHI7"/>
<organism evidence="3 4">
    <name type="scientific">Fusicatenibacter saccharivorans</name>
    <dbReference type="NCBI Taxonomy" id="1150298"/>
    <lineage>
        <taxon>Bacteria</taxon>
        <taxon>Bacillati</taxon>
        <taxon>Bacillota</taxon>
        <taxon>Clostridia</taxon>
        <taxon>Lachnospirales</taxon>
        <taxon>Lachnospiraceae</taxon>
        <taxon>Fusicatenibacter</taxon>
    </lineage>
</organism>
<accession>A0A173YHI7</accession>
<feature type="transmembrane region" description="Helical" evidence="2">
    <location>
        <begin position="50"/>
        <end position="67"/>
    </location>
</feature>